<name>A0A645H0C2_9ZZZZ</name>
<comment type="caution">
    <text evidence="1">The sequence shown here is derived from an EMBL/GenBank/DDBJ whole genome shotgun (WGS) entry which is preliminary data.</text>
</comment>
<protein>
    <submittedName>
        <fullName evidence="1">Uncharacterized protein</fullName>
    </submittedName>
</protein>
<accession>A0A645H0C2</accession>
<gene>
    <name evidence="1" type="ORF">SDC9_179606</name>
</gene>
<reference evidence="1" key="1">
    <citation type="submission" date="2019-08" db="EMBL/GenBank/DDBJ databases">
        <authorList>
            <person name="Kucharzyk K."/>
            <person name="Murdoch R.W."/>
            <person name="Higgins S."/>
            <person name="Loffler F."/>
        </authorList>
    </citation>
    <scope>NUCLEOTIDE SEQUENCE</scope>
</reference>
<evidence type="ECO:0000313" key="1">
    <source>
        <dbReference type="EMBL" id="MPN32130.1"/>
    </source>
</evidence>
<organism evidence="1">
    <name type="scientific">bioreactor metagenome</name>
    <dbReference type="NCBI Taxonomy" id="1076179"/>
    <lineage>
        <taxon>unclassified sequences</taxon>
        <taxon>metagenomes</taxon>
        <taxon>ecological metagenomes</taxon>
    </lineage>
</organism>
<proteinExistence type="predicted"/>
<sequence>MQPGAFHQHREQGMVAEHGRLRKIEAIRILPWAEHQPRHEKLGDIDQHQRYQDLVGVEAGLEQCRYGRPGRAR</sequence>
<dbReference type="EMBL" id="VSSQ01083971">
    <property type="protein sequence ID" value="MPN32130.1"/>
    <property type="molecule type" value="Genomic_DNA"/>
</dbReference>
<dbReference type="AlphaFoldDB" id="A0A645H0C2"/>